<keyword evidence="1 4" id="KW-0328">Glycosyltransferase</keyword>
<dbReference type="GO" id="GO:0006166">
    <property type="term" value="P:purine ribonucleoside salvage"/>
    <property type="evidence" value="ECO:0007669"/>
    <property type="project" value="UniProtKB-KW"/>
</dbReference>
<comment type="subunit">
    <text evidence="4">Homotrimer.</text>
</comment>
<evidence type="ECO:0000256" key="4">
    <source>
        <dbReference type="HAMAP-Rule" id="MF_03155"/>
    </source>
</evidence>
<evidence type="ECO:0000313" key="7">
    <source>
        <dbReference type="Proteomes" id="UP000015241"/>
    </source>
</evidence>
<feature type="site" description="Important for substrate specificity" evidence="4">
    <location>
        <position position="250"/>
    </location>
</feature>
<keyword evidence="2 4" id="KW-0808">Transferase</keyword>
<feature type="binding site" evidence="4">
    <location>
        <position position="203"/>
    </location>
    <ligand>
        <name>phosphate</name>
        <dbReference type="ChEBI" id="CHEBI:43474"/>
    </ligand>
</feature>
<dbReference type="UniPathway" id="UPA00904">
    <property type="reaction ID" value="UER00873"/>
</dbReference>
<organism evidence="6 7">
    <name type="scientific">Fomitopsis schrenkii</name>
    <name type="common">Brown rot fungus</name>
    <dbReference type="NCBI Taxonomy" id="2126942"/>
    <lineage>
        <taxon>Eukaryota</taxon>
        <taxon>Fungi</taxon>
        <taxon>Dikarya</taxon>
        <taxon>Basidiomycota</taxon>
        <taxon>Agaricomycotina</taxon>
        <taxon>Agaricomycetes</taxon>
        <taxon>Polyporales</taxon>
        <taxon>Fomitopsis</taxon>
    </lineage>
</organism>
<comment type="subcellular location">
    <subcellularLocation>
        <location evidence="4">Cytoplasm</location>
    </subcellularLocation>
    <subcellularLocation>
        <location evidence="4">Nucleus</location>
    </subcellularLocation>
</comment>
<dbReference type="EMBL" id="KE504154">
    <property type="protein sequence ID" value="EPS99761.1"/>
    <property type="molecule type" value="Genomic_DNA"/>
</dbReference>
<proteinExistence type="inferred from homology"/>
<dbReference type="Proteomes" id="UP000015241">
    <property type="component" value="Unassembled WGS sequence"/>
</dbReference>
<dbReference type="GO" id="GO:0005634">
    <property type="term" value="C:nucleus"/>
    <property type="evidence" value="ECO:0007669"/>
    <property type="project" value="UniProtKB-SubCell"/>
</dbReference>
<comment type="catalytic activity">
    <reaction evidence="4">
        <text>S-methyl-5'-thioadenosine + phosphate = 5-(methylsulfanyl)-alpha-D-ribose 1-phosphate + adenine</text>
        <dbReference type="Rhea" id="RHEA:11852"/>
        <dbReference type="ChEBI" id="CHEBI:16708"/>
        <dbReference type="ChEBI" id="CHEBI:17509"/>
        <dbReference type="ChEBI" id="CHEBI:43474"/>
        <dbReference type="ChEBI" id="CHEBI:58533"/>
        <dbReference type="EC" id="2.4.2.28"/>
    </reaction>
</comment>
<evidence type="ECO:0000256" key="1">
    <source>
        <dbReference type="ARBA" id="ARBA00022676"/>
    </source>
</evidence>
<dbReference type="Gene3D" id="3.40.50.1580">
    <property type="entry name" value="Nucleoside phosphorylase domain"/>
    <property type="match status" value="1"/>
</dbReference>
<reference evidence="6 7" key="1">
    <citation type="journal article" date="2012" name="Science">
        <title>The Paleozoic origin of enzymatic lignin decomposition reconstructed from 31 fungal genomes.</title>
        <authorList>
            <person name="Floudas D."/>
            <person name="Binder M."/>
            <person name="Riley R."/>
            <person name="Barry K."/>
            <person name="Blanchette R.A."/>
            <person name="Henrissat B."/>
            <person name="Martinez A.T."/>
            <person name="Otillar R."/>
            <person name="Spatafora J.W."/>
            <person name="Yadav J.S."/>
            <person name="Aerts A."/>
            <person name="Benoit I."/>
            <person name="Boyd A."/>
            <person name="Carlson A."/>
            <person name="Copeland A."/>
            <person name="Coutinho P.M."/>
            <person name="de Vries R.P."/>
            <person name="Ferreira P."/>
            <person name="Findley K."/>
            <person name="Foster B."/>
            <person name="Gaskell J."/>
            <person name="Glotzer D."/>
            <person name="Gorecki P."/>
            <person name="Heitman J."/>
            <person name="Hesse C."/>
            <person name="Hori C."/>
            <person name="Igarashi K."/>
            <person name="Jurgens J.A."/>
            <person name="Kallen N."/>
            <person name="Kersten P."/>
            <person name="Kohler A."/>
            <person name="Kuees U."/>
            <person name="Kumar T.K.A."/>
            <person name="Kuo A."/>
            <person name="LaButti K."/>
            <person name="Larrondo L.F."/>
            <person name="Lindquist E."/>
            <person name="Ling A."/>
            <person name="Lombard V."/>
            <person name="Lucas S."/>
            <person name="Lundell T."/>
            <person name="Martin R."/>
            <person name="McLaughlin D.J."/>
            <person name="Morgenstern I."/>
            <person name="Morin E."/>
            <person name="Murat C."/>
            <person name="Nagy L.G."/>
            <person name="Nolan M."/>
            <person name="Ohm R.A."/>
            <person name="Patyshakuliyeva A."/>
            <person name="Rokas A."/>
            <person name="Ruiz-Duenas F.J."/>
            <person name="Sabat G."/>
            <person name="Salamov A."/>
            <person name="Samejima M."/>
            <person name="Schmutz J."/>
            <person name="Slot J.C."/>
            <person name="St John F."/>
            <person name="Stenlid J."/>
            <person name="Sun H."/>
            <person name="Sun S."/>
            <person name="Syed K."/>
            <person name="Tsang A."/>
            <person name="Wiebenga A."/>
            <person name="Young D."/>
            <person name="Pisabarro A."/>
            <person name="Eastwood D.C."/>
            <person name="Martin F."/>
            <person name="Cullen D."/>
            <person name="Grigoriev I.V."/>
            <person name="Hibbett D.S."/>
        </authorList>
    </citation>
    <scope>NUCLEOTIDE SEQUENCE</scope>
    <source>
        <strain evidence="7">FP-58527</strain>
    </source>
</reference>
<dbReference type="PROSITE" id="PS01240">
    <property type="entry name" value="PNP_MTAP_2"/>
    <property type="match status" value="1"/>
</dbReference>
<gene>
    <name evidence="6" type="ORF">FOMPIDRAFT_1163698</name>
</gene>
<dbReference type="eggNOG" id="KOG3985">
    <property type="taxonomic scope" value="Eukaryota"/>
</dbReference>
<dbReference type="CDD" id="cd09010">
    <property type="entry name" value="MTAP_SsMTAPII_like_MTIP"/>
    <property type="match status" value="1"/>
</dbReference>
<feature type="binding site" evidence="4">
    <location>
        <begin position="237"/>
        <end position="239"/>
    </location>
    <ligand>
        <name>substrate</name>
    </ligand>
</feature>
<feature type="binding site" evidence="4">
    <location>
        <position position="16"/>
    </location>
    <ligand>
        <name>phosphate</name>
        <dbReference type="ChEBI" id="CHEBI:43474"/>
    </ligand>
</feature>
<feature type="binding site" evidence="4">
    <location>
        <position position="202"/>
    </location>
    <ligand>
        <name>substrate</name>
    </ligand>
</feature>
<evidence type="ECO:0000259" key="5">
    <source>
        <dbReference type="Pfam" id="PF01048"/>
    </source>
</evidence>
<dbReference type="HAMAP" id="MF_01963">
    <property type="entry name" value="MTAP"/>
    <property type="match status" value="1"/>
</dbReference>
<dbReference type="InterPro" id="IPR010044">
    <property type="entry name" value="MTAP"/>
</dbReference>
<evidence type="ECO:0000256" key="2">
    <source>
        <dbReference type="ARBA" id="ARBA00022679"/>
    </source>
</evidence>
<dbReference type="PANTHER" id="PTHR42679:SF2">
    <property type="entry name" value="S-METHYL-5'-THIOADENOSINE PHOSPHORYLASE"/>
    <property type="match status" value="1"/>
</dbReference>
<evidence type="ECO:0000313" key="6">
    <source>
        <dbReference type="EMBL" id="EPS99761.1"/>
    </source>
</evidence>
<feature type="binding site" evidence="4">
    <location>
        <begin position="59"/>
        <end position="60"/>
    </location>
    <ligand>
        <name>phosphate</name>
        <dbReference type="ChEBI" id="CHEBI:43474"/>
    </ligand>
</feature>
<dbReference type="InterPro" id="IPR035994">
    <property type="entry name" value="Nucleoside_phosphorylase_sf"/>
</dbReference>
<name>S8E3Q6_FOMSC</name>
<dbReference type="GO" id="GO:0019509">
    <property type="term" value="P:L-methionine salvage from methylthioadenosine"/>
    <property type="evidence" value="ECO:0007669"/>
    <property type="project" value="UniProtKB-UniRule"/>
</dbReference>
<dbReference type="GO" id="GO:0005829">
    <property type="term" value="C:cytosol"/>
    <property type="evidence" value="ECO:0007669"/>
    <property type="project" value="TreeGrafter"/>
</dbReference>
<dbReference type="EC" id="2.4.2.28" evidence="4"/>
<evidence type="ECO:0000256" key="3">
    <source>
        <dbReference type="ARBA" id="ARBA00022726"/>
    </source>
</evidence>
<protein>
    <recommendedName>
        <fullName evidence="4">S-methyl-5'-thioadenosine phosphorylase</fullName>
        <ecNumber evidence="4">2.4.2.28</ecNumber>
    </recommendedName>
    <alternativeName>
        <fullName evidence="4">5'-methylthioadenosine phosphorylase</fullName>
        <shortName evidence="4">MTA phosphorylase</shortName>
        <shortName evidence="4">MTAP</shortName>
        <shortName evidence="4">MTAPase</shortName>
    </alternativeName>
</protein>
<feature type="site" description="Important for substrate specificity" evidence="4">
    <location>
        <position position="184"/>
    </location>
</feature>
<comment type="function">
    <text evidence="4">Catalyzes the reversible phosphorylation of S-methyl-5'-thioadenosine (MTA) to adenine and 5-methylthioribose-1-phosphate. Involved in the breakdown of MTA, a major by-product of polyamine biosynthesis. Responsible for the first step in the methionine salvage pathway after MTA has been generated from S-adenosylmethionine. Has broad substrate specificity with 6-aminopurine nucleosides as preferred substrates.</text>
</comment>
<keyword evidence="4" id="KW-0539">Nucleus</keyword>
<dbReference type="GO" id="GO:0017061">
    <property type="term" value="F:S-methyl-5-thioadenosine phosphorylase activity"/>
    <property type="evidence" value="ECO:0007669"/>
    <property type="project" value="UniProtKB-UniRule"/>
</dbReference>
<dbReference type="AlphaFoldDB" id="S8E3Q6"/>
<dbReference type="FunFam" id="3.40.50.1580:FF:000008">
    <property type="entry name" value="S-methyl-5'-thioadenosine phosphorylase"/>
    <property type="match status" value="1"/>
</dbReference>
<dbReference type="FunCoup" id="S8E3Q6">
    <property type="interactions" value="349"/>
</dbReference>
<dbReference type="InterPro" id="IPR018099">
    <property type="entry name" value="Purine_phosphorylase-2_CS"/>
</dbReference>
<dbReference type="HOGENOM" id="CLU_054456_0_1_1"/>
<comment type="pathway">
    <text evidence="4">Amino-acid biosynthesis; L-methionine biosynthesis via salvage pathway; S-methyl-5-thio-alpha-D-ribose 1-phosphate from S-methyl-5'-thioadenosine (phosphorylase route): step 1/1.</text>
</comment>
<accession>S8E3Q6</accession>
<keyword evidence="7" id="KW-1185">Reference proteome</keyword>
<dbReference type="InParanoid" id="S8E3Q6"/>
<dbReference type="OrthoDB" id="431409at2759"/>
<comment type="similarity">
    <text evidence="4">Belongs to the PNP/MTAP phosphorylase family. MTAP subfamily.</text>
</comment>
<keyword evidence="3 4" id="KW-0660">Purine salvage</keyword>
<dbReference type="Pfam" id="PF01048">
    <property type="entry name" value="PNP_UDP_1"/>
    <property type="match status" value="1"/>
</dbReference>
<keyword evidence="4" id="KW-0963">Cytoplasm</keyword>
<dbReference type="PANTHER" id="PTHR42679">
    <property type="entry name" value="S-METHYL-5'-THIOADENOSINE PHOSPHORYLASE"/>
    <property type="match status" value="1"/>
</dbReference>
<sequence length="321" mass="34875">MSSEVENVLVGVIGGSGLYHLDNLTPVKQVNPETPWGFPSSPITICALPSGTYVAFLARHGTGHTINPSAVPSRANIAALKSLGVRAVLAFSAVGSLREDIAPGDFILPTQIIDRTKGVRPASFFEGTSVVAHAAFGEPFARGLVAWLEGRVRAVLAEEGAAGRRAPQLHTEKCVVCMEGPQFSTRAESRMYRAWGADVINMSVLPEAKLAREAELRVPHAVRVRLCSYALIATSTDYDSWREDEASVTAADVFKTLQENARLSRLVAARVLEELHGATVEGSVLKEEQGAMQYSIMPRSEQQKPEDRRKLAYILPTYFSE</sequence>
<dbReference type="SUPFAM" id="SSF53167">
    <property type="entry name" value="Purine and uridine phosphorylases"/>
    <property type="match status" value="1"/>
</dbReference>
<feature type="binding site" evidence="4">
    <location>
        <begin position="92"/>
        <end position="93"/>
    </location>
    <ligand>
        <name>phosphate</name>
        <dbReference type="ChEBI" id="CHEBI:43474"/>
    </ligand>
</feature>
<dbReference type="InterPro" id="IPR000845">
    <property type="entry name" value="Nucleoside_phosphorylase_d"/>
</dbReference>
<dbReference type="STRING" id="743788.S8E3Q6"/>
<feature type="domain" description="Nucleoside phosphorylase" evidence="5">
    <location>
        <begin position="10"/>
        <end position="272"/>
    </location>
</feature>